<reference evidence="1 2" key="1">
    <citation type="journal article" date="2022" name="Allergy">
        <title>Genome assembly and annotation of Periplaneta americana reveal a comprehensive cockroach allergen profile.</title>
        <authorList>
            <person name="Wang L."/>
            <person name="Xiong Q."/>
            <person name="Saelim N."/>
            <person name="Wang L."/>
            <person name="Nong W."/>
            <person name="Wan A.T."/>
            <person name="Shi M."/>
            <person name="Liu X."/>
            <person name="Cao Q."/>
            <person name="Hui J.H.L."/>
            <person name="Sookrung N."/>
            <person name="Leung T.F."/>
            <person name="Tungtrongchitr A."/>
            <person name="Tsui S.K.W."/>
        </authorList>
    </citation>
    <scope>NUCLEOTIDE SEQUENCE [LARGE SCALE GENOMIC DNA]</scope>
    <source>
        <strain evidence="1">PWHHKU_190912</strain>
    </source>
</reference>
<keyword evidence="2" id="KW-1185">Reference proteome</keyword>
<evidence type="ECO:0000313" key="1">
    <source>
        <dbReference type="EMBL" id="KAJ4437875.1"/>
    </source>
</evidence>
<proteinExistence type="predicted"/>
<dbReference type="EMBL" id="JAJSOF020000019">
    <property type="protein sequence ID" value="KAJ4437875.1"/>
    <property type="molecule type" value="Genomic_DNA"/>
</dbReference>
<organism evidence="1 2">
    <name type="scientific">Periplaneta americana</name>
    <name type="common">American cockroach</name>
    <name type="synonym">Blatta americana</name>
    <dbReference type="NCBI Taxonomy" id="6978"/>
    <lineage>
        <taxon>Eukaryota</taxon>
        <taxon>Metazoa</taxon>
        <taxon>Ecdysozoa</taxon>
        <taxon>Arthropoda</taxon>
        <taxon>Hexapoda</taxon>
        <taxon>Insecta</taxon>
        <taxon>Pterygota</taxon>
        <taxon>Neoptera</taxon>
        <taxon>Polyneoptera</taxon>
        <taxon>Dictyoptera</taxon>
        <taxon>Blattodea</taxon>
        <taxon>Blattoidea</taxon>
        <taxon>Blattidae</taxon>
        <taxon>Blattinae</taxon>
        <taxon>Periplaneta</taxon>
    </lineage>
</organism>
<dbReference type="Proteomes" id="UP001148838">
    <property type="component" value="Unassembled WGS sequence"/>
</dbReference>
<comment type="caution">
    <text evidence="1">The sequence shown here is derived from an EMBL/GenBank/DDBJ whole genome shotgun (WGS) entry which is preliminary data.</text>
</comment>
<gene>
    <name evidence="1" type="ORF">ANN_13814</name>
</gene>
<name>A0ABQ8SUK2_PERAM</name>
<sequence length="118" mass="13199">MAFTSDSSVFAEAGTCRLDKPRTHEHAEVSNIGSGAQYMGRNGRSRRFDVSARENLKMVVRLVREHPDSAATKRLYRHQSASATHVALWMAHSVQGPELAPCDYHLFGKLKDPFTERG</sequence>
<accession>A0ABQ8SUK2</accession>
<evidence type="ECO:0000313" key="2">
    <source>
        <dbReference type="Proteomes" id="UP001148838"/>
    </source>
</evidence>
<protein>
    <submittedName>
        <fullName evidence="1">Uncharacterized protein</fullName>
    </submittedName>
</protein>